<feature type="transmembrane region" description="Helical" evidence="1">
    <location>
        <begin position="95"/>
        <end position="120"/>
    </location>
</feature>
<accession>A0A3N1NVW5</accession>
<feature type="transmembrane region" description="Helical" evidence="1">
    <location>
        <begin position="181"/>
        <end position="199"/>
    </location>
</feature>
<feature type="transmembrane region" description="Helical" evidence="1">
    <location>
        <begin position="211"/>
        <end position="231"/>
    </location>
</feature>
<dbReference type="EMBL" id="RJUK01000001">
    <property type="protein sequence ID" value="ROQ19591.1"/>
    <property type="molecule type" value="Genomic_DNA"/>
</dbReference>
<feature type="transmembrane region" description="Helical" evidence="1">
    <location>
        <begin position="32"/>
        <end position="50"/>
    </location>
</feature>
<dbReference type="InterPro" id="IPR045968">
    <property type="entry name" value="DUF5924"/>
</dbReference>
<dbReference type="Pfam" id="PF11141">
    <property type="entry name" value="DUF2914"/>
    <property type="match status" value="1"/>
</dbReference>
<feature type="domain" description="DUF2914" evidence="2">
    <location>
        <begin position="285"/>
        <end position="349"/>
    </location>
</feature>
<dbReference type="Proteomes" id="UP000273643">
    <property type="component" value="Unassembled WGS sequence"/>
</dbReference>
<dbReference type="RefSeq" id="WP_123636924.1">
    <property type="nucleotide sequence ID" value="NZ_RJUK01000001.1"/>
</dbReference>
<evidence type="ECO:0000259" key="2">
    <source>
        <dbReference type="Pfam" id="PF11141"/>
    </source>
</evidence>
<organism evidence="4 5">
    <name type="scientific">Marinimicrobium koreense</name>
    <dbReference type="NCBI Taxonomy" id="306545"/>
    <lineage>
        <taxon>Bacteria</taxon>
        <taxon>Pseudomonadati</taxon>
        <taxon>Pseudomonadota</taxon>
        <taxon>Gammaproteobacteria</taxon>
        <taxon>Cellvibrionales</taxon>
        <taxon>Cellvibrionaceae</taxon>
        <taxon>Marinimicrobium</taxon>
    </lineage>
</organism>
<feature type="domain" description="DUF5924" evidence="3">
    <location>
        <begin position="19"/>
        <end position="273"/>
    </location>
</feature>
<dbReference type="AlphaFoldDB" id="A0A3N1NVW5"/>
<feature type="transmembrane region" description="Helical" evidence="1">
    <location>
        <begin position="56"/>
        <end position="74"/>
    </location>
</feature>
<dbReference type="InterPro" id="IPR016937">
    <property type="entry name" value="UCP029727"/>
</dbReference>
<evidence type="ECO:0000313" key="4">
    <source>
        <dbReference type="EMBL" id="ROQ19591.1"/>
    </source>
</evidence>
<sequence>MEQPGETPAQTIERPAWSRRALNRLIATFKRYPKVLALAGFLFGLGSFVLVERKPALAQVVAVLMMASWLWLMFENTLRRNALRLLKLKVPRPALHFITQMVHQESLFFVLPFFFFTVTWNSGQTLFMGLLCAAALVSVIDPLYYNHLAKRRWLFLGFHALALFAVMLTALPIILHLSTAQSYPLALGIAVLLAIPSVISALPPRRWWRSLALIGVVAALGLAGWYGRLWVPPATLWLTQVAVSTDIDIQDKAPGNRLTQLSETKLHQEGLYAYTAIRAPRGLNERIYHVWRLNGEIVDTIALDIQGGRKEGYRAWTHKQHFPKQAVGHWQVQVVTEARQMIGVLRFEVTDIGN</sequence>
<feature type="transmembrane region" description="Helical" evidence="1">
    <location>
        <begin position="126"/>
        <end position="146"/>
    </location>
</feature>
<dbReference type="InterPro" id="IPR022606">
    <property type="entry name" value="DUF2914"/>
</dbReference>
<proteinExistence type="predicted"/>
<evidence type="ECO:0000313" key="5">
    <source>
        <dbReference type="Proteomes" id="UP000273643"/>
    </source>
</evidence>
<comment type="caution">
    <text evidence="4">The sequence shown here is derived from an EMBL/GenBank/DDBJ whole genome shotgun (WGS) entry which is preliminary data.</text>
</comment>
<protein>
    <submittedName>
        <fullName evidence="4">DUF2914 family protein</fullName>
    </submittedName>
</protein>
<gene>
    <name evidence="4" type="ORF">EDC38_0175</name>
</gene>
<dbReference type="PIRSF" id="PIRSF029727">
    <property type="entry name" value="UCP029727"/>
    <property type="match status" value="1"/>
</dbReference>
<keyword evidence="1" id="KW-1133">Transmembrane helix</keyword>
<name>A0A3N1NVW5_9GAMM</name>
<keyword evidence="1" id="KW-0472">Membrane</keyword>
<dbReference type="OrthoDB" id="6934181at2"/>
<evidence type="ECO:0000256" key="1">
    <source>
        <dbReference type="SAM" id="Phobius"/>
    </source>
</evidence>
<keyword evidence="5" id="KW-1185">Reference proteome</keyword>
<keyword evidence="1" id="KW-0812">Transmembrane</keyword>
<evidence type="ECO:0000259" key="3">
    <source>
        <dbReference type="Pfam" id="PF19346"/>
    </source>
</evidence>
<feature type="transmembrane region" description="Helical" evidence="1">
    <location>
        <begin position="153"/>
        <end position="175"/>
    </location>
</feature>
<dbReference type="Pfam" id="PF19346">
    <property type="entry name" value="DUF5924"/>
    <property type="match status" value="1"/>
</dbReference>
<reference evidence="4 5" key="1">
    <citation type="submission" date="2018-11" db="EMBL/GenBank/DDBJ databases">
        <title>Genomic Encyclopedia of Type Strains, Phase IV (KMG-IV): sequencing the most valuable type-strain genomes for metagenomic binning, comparative biology and taxonomic classification.</title>
        <authorList>
            <person name="Goeker M."/>
        </authorList>
    </citation>
    <scope>NUCLEOTIDE SEQUENCE [LARGE SCALE GENOMIC DNA]</scope>
    <source>
        <strain evidence="4 5">DSM 16974</strain>
    </source>
</reference>